<evidence type="ECO:0000313" key="2">
    <source>
        <dbReference type="EMBL" id="CAI2376898.1"/>
    </source>
</evidence>
<gene>
    <name evidence="2" type="ORF">ECRASSUSDP1_LOCUS18275</name>
</gene>
<proteinExistence type="predicted"/>
<name>A0AAD2D205_EUPCR</name>
<evidence type="ECO:0000256" key="1">
    <source>
        <dbReference type="SAM" id="Phobius"/>
    </source>
</evidence>
<dbReference type="Proteomes" id="UP001295684">
    <property type="component" value="Unassembled WGS sequence"/>
</dbReference>
<feature type="transmembrane region" description="Helical" evidence="1">
    <location>
        <begin position="114"/>
        <end position="137"/>
    </location>
</feature>
<keyword evidence="3" id="KW-1185">Reference proteome</keyword>
<accession>A0AAD2D205</accession>
<sequence>MFNLPYISKGVIKYCLLVPIWVNFLMLILSQFAGGPNNQCCERSNADGCDRLWYQILLFLNIIMAVCLMISAQISSSRKERKMLLEDKIASDVAKDYFRTYDFYWTRALYTNSLLSLGLIMTSLAATIWGCVFVASYHNNKISHSCDKSSRVALLYWHSWVFIASYSYVILIYVASTIYKTILTIFRLLCPLFTERACSRNNNRDVERYIDDFWNQDKC</sequence>
<evidence type="ECO:0000313" key="3">
    <source>
        <dbReference type="Proteomes" id="UP001295684"/>
    </source>
</evidence>
<organism evidence="2 3">
    <name type="scientific">Euplotes crassus</name>
    <dbReference type="NCBI Taxonomy" id="5936"/>
    <lineage>
        <taxon>Eukaryota</taxon>
        <taxon>Sar</taxon>
        <taxon>Alveolata</taxon>
        <taxon>Ciliophora</taxon>
        <taxon>Intramacronucleata</taxon>
        <taxon>Spirotrichea</taxon>
        <taxon>Hypotrichia</taxon>
        <taxon>Euplotida</taxon>
        <taxon>Euplotidae</taxon>
        <taxon>Moneuplotes</taxon>
    </lineage>
</organism>
<keyword evidence="1" id="KW-1133">Transmembrane helix</keyword>
<comment type="caution">
    <text evidence="2">The sequence shown here is derived from an EMBL/GenBank/DDBJ whole genome shotgun (WGS) entry which is preliminary data.</text>
</comment>
<dbReference type="EMBL" id="CAMPGE010018487">
    <property type="protein sequence ID" value="CAI2376898.1"/>
    <property type="molecule type" value="Genomic_DNA"/>
</dbReference>
<reference evidence="2" key="1">
    <citation type="submission" date="2023-07" db="EMBL/GenBank/DDBJ databases">
        <authorList>
            <consortium name="AG Swart"/>
            <person name="Singh M."/>
            <person name="Singh A."/>
            <person name="Seah K."/>
            <person name="Emmerich C."/>
        </authorList>
    </citation>
    <scope>NUCLEOTIDE SEQUENCE</scope>
    <source>
        <strain evidence="2">DP1</strain>
    </source>
</reference>
<keyword evidence="1" id="KW-0812">Transmembrane</keyword>
<feature type="transmembrane region" description="Helical" evidence="1">
    <location>
        <begin position="12"/>
        <end position="32"/>
    </location>
</feature>
<protein>
    <submittedName>
        <fullName evidence="2">Uncharacterized protein</fullName>
    </submittedName>
</protein>
<feature type="transmembrane region" description="Helical" evidence="1">
    <location>
        <begin position="157"/>
        <end position="179"/>
    </location>
</feature>
<keyword evidence="1" id="KW-0472">Membrane</keyword>
<feature type="transmembrane region" description="Helical" evidence="1">
    <location>
        <begin position="52"/>
        <end position="74"/>
    </location>
</feature>
<dbReference type="AlphaFoldDB" id="A0AAD2D205"/>